<dbReference type="EMBL" id="FNDN01000002">
    <property type="protein sequence ID" value="SDH60687.1"/>
    <property type="molecule type" value="Genomic_DNA"/>
</dbReference>
<keyword evidence="4" id="KW-1185">Reference proteome</keyword>
<name>A0A1G8DSL3_9NOCA</name>
<dbReference type="OrthoDB" id="159383at2"/>
<gene>
    <name evidence="3" type="ORF">SAMN05444695_102396</name>
</gene>
<dbReference type="Pfam" id="PF01243">
    <property type="entry name" value="PNPOx_N"/>
    <property type="match status" value="1"/>
</dbReference>
<dbReference type="AlphaFoldDB" id="A0A1G8DSL3"/>
<proteinExistence type="predicted"/>
<organism evidence="3 4">
    <name type="scientific">Rhodococcus triatomae</name>
    <dbReference type="NCBI Taxonomy" id="300028"/>
    <lineage>
        <taxon>Bacteria</taxon>
        <taxon>Bacillati</taxon>
        <taxon>Actinomycetota</taxon>
        <taxon>Actinomycetes</taxon>
        <taxon>Mycobacteriales</taxon>
        <taxon>Nocardiaceae</taxon>
        <taxon>Rhodococcus</taxon>
    </lineage>
</organism>
<evidence type="ECO:0000259" key="2">
    <source>
        <dbReference type="Pfam" id="PF01243"/>
    </source>
</evidence>
<dbReference type="NCBIfam" id="TIGR03618">
    <property type="entry name" value="Rv1155_F420"/>
    <property type="match status" value="1"/>
</dbReference>
<evidence type="ECO:0000256" key="1">
    <source>
        <dbReference type="ARBA" id="ARBA00023002"/>
    </source>
</evidence>
<sequence>MEHMSEPEWHEFVLAGTRTAKVATVRADGRPHVAPVWFTLDTHAPGGTEVVFSTGEKSVKGRNLARDPRVSICVDDQEPPFGFVILTGEAVFDRDPDALLTWATRLGSRYMGEEAGAEFGRRNAVPGELLVRVRVAGVVAERDLTG</sequence>
<dbReference type="GO" id="GO:0070967">
    <property type="term" value="F:coenzyme F420 binding"/>
    <property type="evidence" value="ECO:0007669"/>
    <property type="project" value="TreeGrafter"/>
</dbReference>
<dbReference type="GO" id="GO:0005829">
    <property type="term" value="C:cytosol"/>
    <property type="evidence" value="ECO:0007669"/>
    <property type="project" value="TreeGrafter"/>
</dbReference>
<dbReference type="SUPFAM" id="SSF50475">
    <property type="entry name" value="FMN-binding split barrel"/>
    <property type="match status" value="1"/>
</dbReference>
<dbReference type="Proteomes" id="UP000183263">
    <property type="component" value="Unassembled WGS sequence"/>
</dbReference>
<dbReference type="PANTHER" id="PTHR35176">
    <property type="entry name" value="HEME OXYGENASE HI_0854-RELATED"/>
    <property type="match status" value="1"/>
</dbReference>
<keyword evidence="1" id="KW-0560">Oxidoreductase</keyword>
<dbReference type="Gene3D" id="2.30.110.10">
    <property type="entry name" value="Electron Transport, Fmn-binding Protein, Chain A"/>
    <property type="match status" value="1"/>
</dbReference>
<reference evidence="3 4" key="1">
    <citation type="submission" date="2016-10" db="EMBL/GenBank/DDBJ databases">
        <authorList>
            <person name="de Groot N.N."/>
        </authorList>
    </citation>
    <scope>NUCLEOTIDE SEQUENCE [LARGE SCALE GENOMIC DNA]</scope>
    <source>
        <strain evidence="3 4">DSM 44892</strain>
    </source>
</reference>
<accession>A0A1G8DSL3</accession>
<dbReference type="InterPro" id="IPR052019">
    <property type="entry name" value="F420H2_bilvrd_red/Heme_oxyg"/>
</dbReference>
<evidence type="ECO:0000313" key="4">
    <source>
        <dbReference type="Proteomes" id="UP000183263"/>
    </source>
</evidence>
<dbReference type="InterPro" id="IPR011576">
    <property type="entry name" value="Pyridox_Oxase_N"/>
</dbReference>
<dbReference type="PANTHER" id="PTHR35176:SF1">
    <property type="entry name" value="F420H(2)-DEPENDENT BILIVERDIN REDUCTASE"/>
    <property type="match status" value="1"/>
</dbReference>
<dbReference type="InterPro" id="IPR012349">
    <property type="entry name" value="Split_barrel_FMN-bd"/>
</dbReference>
<protein>
    <recommendedName>
        <fullName evidence="2">Pyridoxamine 5'-phosphate oxidase N-terminal domain-containing protein</fullName>
    </recommendedName>
</protein>
<dbReference type="InterPro" id="IPR019920">
    <property type="entry name" value="F420-binding_dom_put"/>
</dbReference>
<feature type="domain" description="Pyridoxamine 5'-phosphate oxidase N-terminal" evidence="2">
    <location>
        <begin position="7"/>
        <end position="134"/>
    </location>
</feature>
<evidence type="ECO:0000313" key="3">
    <source>
        <dbReference type="EMBL" id="SDH60687.1"/>
    </source>
</evidence>
<dbReference type="GO" id="GO:0016627">
    <property type="term" value="F:oxidoreductase activity, acting on the CH-CH group of donors"/>
    <property type="evidence" value="ECO:0007669"/>
    <property type="project" value="TreeGrafter"/>
</dbReference>
<dbReference type="RefSeq" id="WP_072739290.1">
    <property type="nucleotide sequence ID" value="NZ_CP048813.1"/>
</dbReference>